<evidence type="ECO:0000313" key="3">
    <source>
        <dbReference type="Proteomes" id="UP001595699"/>
    </source>
</evidence>
<gene>
    <name evidence="2" type="ORF">ACFOUW_37340</name>
</gene>
<dbReference type="RefSeq" id="WP_205118024.1">
    <property type="nucleotide sequence ID" value="NZ_JAFBCM010000001.1"/>
</dbReference>
<keyword evidence="1" id="KW-0812">Transmembrane</keyword>
<feature type="transmembrane region" description="Helical" evidence="1">
    <location>
        <begin position="18"/>
        <end position="35"/>
    </location>
</feature>
<keyword evidence="1" id="KW-0472">Membrane</keyword>
<sequence length="191" mass="21124">MTTQPTRRTRRKFTQKQIAVLFVVAGLVLAAFYVVDRVVLNPWSMSTGGRPALSGYWQGTADFTPGGRRNVVVEFRYEFGTGTSRSHSYDPLAGTMKTCGSDGTREAHLFGDSENRSGSLFEVSTSYEGTGPGDYIFDLRGEWEGDRVGMRARYSVQLPEGQYLPSDKTTGSLAFELRRTTKATFEATCPT</sequence>
<proteinExistence type="predicted"/>
<protein>
    <submittedName>
        <fullName evidence="2">Uncharacterized protein</fullName>
    </submittedName>
</protein>
<accession>A0ABV7YQ92</accession>
<organism evidence="2 3">
    <name type="scientific">Tenggerimyces flavus</name>
    <dbReference type="NCBI Taxonomy" id="1708749"/>
    <lineage>
        <taxon>Bacteria</taxon>
        <taxon>Bacillati</taxon>
        <taxon>Actinomycetota</taxon>
        <taxon>Actinomycetes</taxon>
        <taxon>Propionibacteriales</taxon>
        <taxon>Nocardioidaceae</taxon>
        <taxon>Tenggerimyces</taxon>
    </lineage>
</organism>
<dbReference type="Proteomes" id="UP001595699">
    <property type="component" value="Unassembled WGS sequence"/>
</dbReference>
<keyword evidence="3" id="KW-1185">Reference proteome</keyword>
<name>A0ABV7YQ92_9ACTN</name>
<evidence type="ECO:0000256" key="1">
    <source>
        <dbReference type="SAM" id="Phobius"/>
    </source>
</evidence>
<keyword evidence="1" id="KW-1133">Transmembrane helix</keyword>
<evidence type="ECO:0000313" key="2">
    <source>
        <dbReference type="EMBL" id="MFC3766542.1"/>
    </source>
</evidence>
<dbReference type="EMBL" id="JBHRZH010000056">
    <property type="protein sequence ID" value="MFC3766542.1"/>
    <property type="molecule type" value="Genomic_DNA"/>
</dbReference>
<reference evidence="3" key="1">
    <citation type="journal article" date="2019" name="Int. J. Syst. Evol. Microbiol.">
        <title>The Global Catalogue of Microorganisms (GCM) 10K type strain sequencing project: providing services to taxonomists for standard genome sequencing and annotation.</title>
        <authorList>
            <consortium name="The Broad Institute Genomics Platform"/>
            <consortium name="The Broad Institute Genome Sequencing Center for Infectious Disease"/>
            <person name="Wu L."/>
            <person name="Ma J."/>
        </authorList>
    </citation>
    <scope>NUCLEOTIDE SEQUENCE [LARGE SCALE GENOMIC DNA]</scope>
    <source>
        <strain evidence="3">CGMCC 4.7241</strain>
    </source>
</reference>
<comment type="caution">
    <text evidence="2">The sequence shown here is derived from an EMBL/GenBank/DDBJ whole genome shotgun (WGS) entry which is preliminary data.</text>
</comment>